<evidence type="ECO:0000313" key="5">
    <source>
        <dbReference type="WBParaSite" id="TCNE_0000120901-mRNA-1"/>
    </source>
</evidence>
<evidence type="ECO:0000256" key="1">
    <source>
        <dbReference type="SAM" id="MobiDB-lite"/>
    </source>
</evidence>
<feature type="region of interest" description="Disordered" evidence="1">
    <location>
        <begin position="1"/>
        <end position="23"/>
    </location>
</feature>
<feature type="transmembrane region" description="Helical" evidence="2">
    <location>
        <begin position="109"/>
        <end position="130"/>
    </location>
</feature>
<keyword evidence="2" id="KW-0812">Transmembrane</keyword>
<keyword evidence="2" id="KW-0472">Membrane</keyword>
<evidence type="ECO:0000256" key="2">
    <source>
        <dbReference type="SAM" id="Phobius"/>
    </source>
</evidence>
<organism evidence="4 5">
    <name type="scientific">Toxocara canis</name>
    <name type="common">Canine roundworm</name>
    <dbReference type="NCBI Taxonomy" id="6265"/>
    <lineage>
        <taxon>Eukaryota</taxon>
        <taxon>Metazoa</taxon>
        <taxon>Ecdysozoa</taxon>
        <taxon>Nematoda</taxon>
        <taxon>Chromadorea</taxon>
        <taxon>Rhabditida</taxon>
        <taxon>Spirurina</taxon>
        <taxon>Ascaridomorpha</taxon>
        <taxon>Ascaridoidea</taxon>
        <taxon>Toxocaridae</taxon>
        <taxon>Toxocara</taxon>
    </lineage>
</organism>
<dbReference type="Proteomes" id="UP000050794">
    <property type="component" value="Unassembled WGS sequence"/>
</dbReference>
<feature type="transmembrane region" description="Helical" evidence="2">
    <location>
        <begin position="213"/>
        <end position="234"/>
    </location>
</feature>
<feature type="transmembrane region" description="Helical" evidence="2">
    <location>
        <begin position="173"/>
        <end position="193"/>
    </location>
</feature>
<keyword evidence="2" id="KW-1133">Transmembrane helix</keyword>
<dbReference type="WBParaSite" id="TCNE_0000120901-mRNA-1">
    <property type="protein sequence ID" value="TCNE_0000120901-mRNA-1"/>
    <property type="gene ID" value="TCNE_0000120901"/>
</dbReference>
<dbReference type="EMBL" id="UYWY01000823">
    <property type="protein sequence ID" value="VDM25685.1"/>
    <property type="molecule type" value="Genomic_DNA"/>
</dbReference>
<evidence type="ECO:0000313" key="4">
    <source>
        <dbReference type="Proteomes" id="UP000050794"/>
    </source>
</evidence>
<keyword evidence="4" id="KW-1185">Reference proteome</keyword>
<dbReference type="AlphaFoldDB" id="A0A183TY90"/>
<reference evidence="5" key="1">
    <citation type="submission" date="2016-06" db="UniProtKB">
        <authorList>
            <consortium name="WormBaseParasite"/>
        </authorList>
    </citation>
    <scope>IDENTIFICATION</scope>
</reference>
<sequence length="286" mass="33599">MPVRSRSRSRSRSVARSKSKSRSRGVNKAKEIYYEPIVELFNQYVNEFAIYYDKGMDYFEDYINERCDKSKGTFSNLKPRLHSQKQQFLATISDWSAVPFQYKFLMETYVWLAFLFLGYEGGQVLGRHLLGPLLNWVFTSWLLSVLAFLVLPILAHIHFMFSEESNVKQRYKLLLFAIVLGIFTGTVFSHLYFDGCAFIIDLFWMMLKDSVNTTYLLLLSVDIGLLYVHMQYFLKSLSIVWEPWNEMHSWQLMALSVTHIIHSLCDYSLGWEHDQYEQQHAPPPSS</sequence>
<dbReference type="Pfam" id="PF05884">
    <property type="entry name" value="ZYG-11_interact"/>
    <property type="match status" value="1"/>
</dbReference>
<proteinExistence type="predicted"/>
<accession>A0A183TY90</accession>
<protein>
    <submittedName>
        <fullName evidence="5">ADIPOR-like receptor</fullName>
    </submittedName>
</protein>
<reference evidence="3 4" key="2">
    <citation type="submission" date="2018-11" db="EMBL/GenBank/DDBJ databases">
        <authorList>
            <consortium name="Pathogen Informatics"/>
        </authorList>
    </citation>
    <scope>NUCLEOTIDE SEQUENCE [LARGE SCALE GENOMIC DNA]</scope>
</reference>
<feature type="transmembrane region" description="Helical" evidence="2">
    <location>
        <begin position="136"/>
        <end position="161"/>
    </location>
</feature>
<gene>
    <name evidence="3" type="ORF">TCNE_LOCUS1210</name>
</gene>
<name>A0A183TY90_TOXCA</name>
<dbReference type="InterPro" id="IPR008574">
    <property type="entry name" value="Nematodes_ZYG-11_interact"/>
</dbReference>
<evidence type="ECO:0000313" key="3">
    <source>
        <dbReference type="EMBL" id="VDM25685.1"/>
    </source>
</evidence>